<comment type="caution">
    <text evidence="1">The sequence shown here is derived from an EMBL/GenBank/DDBJ whole genome shotgun (WGS) entry which is preliminary data.</text>
</comment>
<dbReference type="SUPFAM" id="SSF50969">
    <property type="entry name" value="YVTN repeat-like/Quinoprotein amine dehydrogenase"/>
    <property type="match status" value="1"/>
</dbReference>
<dbReference type="InterPro" id="IPR011044">
    <property type="entry name" value="Quino_amine_DH_bsu"/>
</dbReference>
<proteinExistence type="predicted"/>
<evidence type="ECO:0008006" key="3">
    <source>
        <dbReference type="Google" id="ProtNLM"/>
    </source>
</evidence>
<sequence length="356" mass="36361">MASSVVALLAGCGTDKTALPQITPTEQQDAAGSVFAYRTAGELAVVRGAGTVRAPGSFGYSSAAVGFTRDGQFAFSVETSSKTLVALSVRDGSVSRTECDCSDAVAVRGAVVAWWREPGQIMTLDLSGTAPAAPEQDVVLPDSPSPLSGGSWDGARLVAATDDYVLLARVESRGLWWEKNHLYAIGADAILPLGRVPGIDAHLSAAAGPDGHTFVLAGTTARSATCGTGHVATIDADTNAVQELPALPGECSAAYSPRWGGDGTLTVATRKWADMAGAPSAVDRLQSAAQGWAPVGENPVVDMLPRARESIVQVVAGDPTDARDTPRGVLVVEKGGARTELAQQVVSLGAPAATNG</sequence>
<keyword evidence="2" id="KW-1185">Reference proteome</keyword>
<dbReference type="EMBL" id="BMNE01000002">
    <property type="protein sequence ID" value="GGN75109.1"/>
    <property type="molecule type" value="Genomic_DNA"/>
</dbReference>
<gene>
    <name evidence="1" type="ORF">GCM10011610_19150</name>
</gene>
<protein>
    <recommendedName>
        <fullName evidence="3">Lipoprotein</fullName>
    </recommendedName>
</protein>
<accession>A0ABQ2KAD1</accession>
<evidence type="ECO:0000313" key="1">
    <source>
        <dbReference type="EMBL" id="GGN75109.1"/>
    </source>
</evidence>
<name>A0ABQ2KAD1_9NOCA</name>
<organism evidence="1 2">
    <name type="scientific">Nocardia rhizosphaerihabitans</name>
    <dbReference type="NCBI Taxonomy" id="1691570"/>
    <lineage>
        <taxon>Bacteria</taxon>
        <taxon>Bacillati</taxon>
        <taxon>Actinomycetota</taxon>
        <taxon>Actinomycetes</taxon>
        <taxon>Mycobacteriales</taxon>
        <taxon>Nocardiaceae</taxon>
        <taxon>Nocardia</taxon>
    </lineage>
</organism>
<evidence type="ECO:0000313" key="2">
    <source>
        <dbReference type="Proteomes" id="UP000658127"/>
    </source>
</evidence>
<dbReference type="Proteomes" id="UP000658127">
    <property type="component" value="Unassembled WGS sequence"/>
</dbReference>
<reference evidence="2" key="1">
    <citation type="journal article" date="2019" name="Int. J. Syst. Evol. Microbiol.">
        <title>The Global Catalogue of Microorganisms (GCM) 10K type strain sequencing project: providing services to taxonomists for standard genome sequencing and annotation.</title>
        <authorList>
            <consortium name="The Broad Institute Genomics Platform"/>
            <consortium name="The Broad Institute Genome Sequencing Center for Infectious Disease"/>
            <person name="Wu L."/>
            <person name="Ma J."/>
        </authorList>
    </citation>
    <scope>NUCLEOTIDE SEQUENCE [LARGE SCALE GENOMIC DNA]</scope>
    <source>
        <strain evidence="2">CGMCC 4.7329</strain>
    </source>
</reference>